<dbReference type="NCBIfam" id="TIGR01709">
    <property type="entry name" value="typeII_sec_gspL"/>
    <property type="match status" value="1"/>
</dbReference>
<dbReference type="Gene3D" id="3.30.420.380">
    <property type="match status" value="1"/>
</dbReference>
<keyword evidence="12" id="KW-1185">Reference proteome</keyword>
<keyword evidence="7" id="KW-0653">Protein transport</keyword>
<comment type="subcellular location">
    <subcellularLocation>
        <location evidence="1">Cell inner membrane</location>
    </subcellularLocation>
</comment>
<name>A0ABY1NCQ1_9RHOB</name>
<evidence type="ECO:0000313" key="11">
    <source>
        <dbReference type="EMBL" id="SMP05759.1"/>
    </source>
</evidence>
<feature type="domain" description="GspL periplasmic" evidence="10">
    <location>
        <begin position="234"/>
        <end position="383"/>
    </location>
</feature>
<evidence type="ECO:0000256" key="3">
    <source>
        <dbReference type="ARBA" id="ARBA00022448"/>
    </source>
</evidence>
<keyword evidence="8" id="KW-1133">Transmembrane helix</keyword>
<comment type="caution">
    <text evidence="11">The sequence shown here is derived from an EMBL/GenBank/DDBJ whole genome shotgun (WGS) entry which is preliminary data.</text>
</comment>
<evidence type="ECO:0000256" key="9">
    <source>
        <dbReference type="ARBA" id="ARBA00023136"/>
    </source>
</evidence>
<evidence type="ECO:0000259" key="10">
    <source>
        <dbReference type="Pfam" id="PF12693"/>
    </source>
</evidence>
<dbReference type="EMBL" id="FXTY01000001">
    <property type="protein sequence ID" value="SMP05759.1"/>
    <property type="molecule type" value="Genomic_DNA"/>
</dbReference>
<keyword evidence="6" id="KW-0812">Transmembrane</keyword>
<dbReference type="RefSeq" id="WP_283424445.1">
    <property type="nucleotide sequence ID" value="NZ_FXTY01000001.1"/>
</dbReference>
<evidence type="ECO:0000256" key="7">
    <source>
        <dbReference type="ARBA" id="ARBA00022927"/>
    </source>
</evidence>
<keyword evidence="4" id="KW-1003">Cell membrane</keyword>
<evidence type="ECO:0000256" key="8">
    <source>
        <dbReference type="ARBA" id="ARBA00022989"/>
    </source>
</evidence>
<accession>A0ABY1NCQ1</accession>
<proteinExistence type="inferred from homology"/>
<dbReference type="Proteomes" id="UP001157961">
    <property type="component" value="Unassembled WGS sequence"/>
</dbReference>
<protein>
    <submittedName>
        <fullName evidence="11">Type II secretion system protein L</fullName>
    </submittedName>
</protein>
<evidence type="ECO:0000313" key="12">
    <source>
        <dbReference type="Proteomes" id="UP001157961"/>
    </source>
</evidence>
<dbReference type="InterPro" id="IPR007812">
    <property type="entry name" value="T2SS_protein-GspL"/>
</dbReference>
<sequence length="397" mass="43034">MLQVAKTANPAKTGESSAVFARAGDGTQTARHIVLAPGHAVPLIQLDLPKSLRGQAREQVAQRQLTDRMGLNDTVQMRPCVLGTKGEDWSRVFVADHAQMAEWRGYDCRAVLPDYLSLPTSEGLWTFSQVKVGETTIVMMRFGPSDGASTSIEMAEAVVSQALNNGSKPKAVLWQGESLTNIDALMSARDVPVVTDPDLLKELDVDHPSVLTHGELACDLRTDPMAARTRLAQQVLPWRWTVLAAALGVTLWIVSQLVAIGRIEDQTAKISVQTQEIVKEHFVPTGPILDVRSQVSRVLLDLRQSHAGGGATLDVLDLTAEVGAVLDAADSVPEMVSYTRDNGLLIVVRMPDFGSAERLTAALQTDHMSAELEESRVSDGQVGVRTEIRISPKEPNQ</sequence>
<keyword evidence="3" id="KW-0813">Transport</keyword>
<dbReference type="InterPro" id="IPR025691">
    <property type="entry name" value="GspL_pp_dom"/>
</dbReference>
<organism evidence="11 12">
    <name type="scientific">Shimia sagamensis</name>
    <dbReference type="NCBI Taxonomy" id="1566352"/>
    <lineage>
        <taxon>Bacteria</taxon>
        <taxon>Pseudomonadati</taxon>
        <taxon>Pseudomonadota</taxon>
        <taxon>Alphaproteobacteria</taxon>
        <taxon>Rhodobacterales</taxon>
        <taxon>Roseobacteraceae</taxon>
    </lineage>
</organism>
<keyword evidence="9" id="KW-0472">Membrane</keyword>
<evidence type="ECO:0000256" key="4">
    <source>
        <dbReference type="ARBA" id="ARBA00022475"/>
    </source>
</evidence>
<evidence type="ECO:0000256" key="1">
    <source>
        <dbReference type="ARBA" id="ARBA00004533"/>
    </source>
</evidence>
<keyword evidence="5" id="KW-0997">Cell inner membrane</keyword>
<evidence type="ECO:0000256" key="6">
    <source>
        <dbReference type="ARBA" id="ARBA00022692"/>
    </source>
</evidence>
<evidence type="ECO:0000256" key="2">
    <source>
        <dbReference type="ARBA" id="ARBA00005318"/>
    </source>
</evidence>
<comment type="similarity">
    <text evidence="2">Belongs to the GSP L family.</text>
</comment>
<evidence type="ECO:0000256" key="5">
    <source>
        <dbReference type="ARBA" id="ARBA00022519"/>
    </source>
</evidence>
<reference evidence="11 12" key="1">
    <citation type="submission" date="2017-05" db="EMBL/GenBank/DDBJ databases">
        <authorList>
            <person name="Varghese N."/>
            <person name="Submissions S."/>
        </authorList>
    </citation>
    <scope>NUCLEOTIDE SEQUENCE [LARGE SCALE GENOMIC DNA]</scope>
    <source>
        <strain evidence="11 12">DSM 29734</strain>
    </source>
</reference>
<dbReference type="Pfam" id="PF12693">
    <property type="entry name" value="GspL_C"/>
    <property type="match status" value="1"/>
</dbReference>
<gene>
    <name evidence="11" type="ORF">SAMN06265373_101597</name>
</gene>